<sequence length="150" mass="16987">MIYDHIQNARLYTGLNEKFAAAFDYLSSHPVAEMPPGKYEIQGSELFLLLQSYETRDHNQGFWEAHRSYIDIQVMLQGTERMGVAYAGHLTTTEDHLEEKDYKVLAGDGDFVDVKEGCFTIFYSDDAHMPCLTPAGGVQTVKKAVFKIKI</sequence>
<dbReference type="Pfam" id="PF04074">
    <property type="entry name" value="DUF386"/>
    <property type="match status" value="1"/>
</dbReference>
<dbReference type="PANTHER" id="PTHR34986:SF1">
    <property type="entry name" value="PROTEIN YIAL"/>
    <property type="match status" value="1"/>
</dbReference>
<dbReference type="Proteomes" id="UP000317036">
    <property type="component" value="Unassembled WGS sequence"/>
</dbReference>
<evidence type="ECO:0000313" key="2">
    <source>
        <dbReference type="Proteomes" id="UP000317036"/>
    </source>
</evidence>
<comment type="caution">
    <text evidence="1">The sequence shown here is derived from an EMBL/GenBank/DDBJ whole genome shotgun (WGS) entry which is preliminary data.</text>
</comment>
<reference evidence="1 2" key="1">
    <citation type="submission" date="2019-07" db="EMBL/GenBank/DDBJ databases">
        <authorList>
            <person name="Kim J."/>
        </authorList>
    </citation>
    <scope>NUCLEOTIDE SEQUENCE [LARGE SCALE GENOMIC DNA]</scope>
    <source>
        <strain evidence="1 2">JC52</strain>
    </source>
</reference>
<name>A0A559KGC3_9BACL</name>
<proteinExistence type="predicted"/>
<evidence type="ECO:0000313" key="1">
    <source>
        <dbReference type="EMBL" id="TVY11172.1"/>
    </source>
</evidence>
<dbReference type="InterPro" id="IPR004375">
    <property type="entry name" value="NanQ/TabA/YiaL"/>
</dbReference>
<dbReference type="OrthoDB" id="9792756at2"/>
<dbReference type="AlphaFoldDB" id="A0A559KGC3"/>
<dbReference type="NCBIfam" id="TIGR00022">
    <property type="entry name" value="YhcH/YjgK/YiaL family protein"/>
    <property type="match status" value="1"/>
</dbReference>
<accession>A0A559KGC3</accession>
<dbReference type="InterPro" id="IPR037012">
    <property type="entry name" value="NanQ/TabA/YiaL_sf"/>
</dbReference>
<protein>
    <submittedName>
        <fullName evidence="1">DUF386 domain-containing protein</fullName>
    </submittedName>
</protein>
<organism evidence="1 2">
    <name type="scientific">Paenibacillus cremeus</name>
    <dbReference type="NCBI Taxonomy" id="2163881"/>
    <lineage>
        <taxon>Bacteria</taxon>
        <taxon>Bacillati</taxon>
        <taxon>Bacillota</taxon>
        <taxon>Bacilli</taxon>
        <taxon>Bacillales</taxon>
        <taxon>Paenibacillaceae</taxon>
        <taxon>Paenibacillus</taxon>
    </lineage>
</organism>
<dbReference type="EMBL" id="VNJI01000004">
    <property type="protein sequence ID" value="TVY11172.1"/>
    <property type="molecule type" value="Genomic_DNA"/>
</dbReference>
<dbReference type="RefSeq" id="WP_144843987.1">
    <property type="nucleotide sequence ID" value="NZ_VNJI01000004.1"/>
</dbReference>
<dbReference type="PANTHER" id="PTHR34986">
    <property type="entry name" value="EVOLVED BETA-GALACTOSIDASE SUBUNIT BETA"/>
    <property type="match status" value="1"/>
</dbReference>
<dbReference type="Gene3D" id="2.60.120.370">
    <property type="entry name" value="YhcH/YjgK/YiaL"/>
    <property type="match status" value="1"/>
</dbReference>
<dbReference type="GO" id="GO:0005829">
    <property type="term" value="C:cytosol"/>
    <property type="evidence" value="ECO:0007669"/>
    <property type="project" value="TreeGrafter"/>
</dbReference>
<dbReference type="SUPFAM" id="SSF51197">
    <property type="entry name" value="Clavaminate synthase-like"/>
    <property type="match status" value="1"/>
</dbReference>
<keyword evidence="2" id="KW-1185">Reference proteome</keyword>
<gene>
    <name evidence="1" type="ORF">FPZ49_04890</name>
</gene>